<keyword evidence="7" id="KW-0539">Nucleus</keyword>
<dbReference type="AlphaFoldDB" id="A0AAV4QFA2"/>
<comment type="cofactor">
    <cofactor evidence="1">
        <name>a divalent metal cation</name>
        <dbReference type="ChEBI" id="CHEBI:60240"/>
    </cofactor>
</comment>
<accession>A0AAV4QFA2</accession>
<dbReference type="EMBL" id="BPLR01006240">
    <property type="protein sequence ID" value="GIY08398.1"/>
    <property type="molecule type" value="Genomic_DNA"/>
</dbReference>
<evidence type="ECO:0000256" key="3">
    <source>
        <dbReference type="ARBA" id="ARBA00006958"/>
    </source>
</evidence>
<dbReference type="GO" id="GO:0005634">
    <property type="term" value="C:nucleus"/>
    <property type="evidence" value="ECO:0007669"/>
    <property type="project" value="UniProtKB-SubCell"/>
</dbReference>
<comment type="subcellular location">
    <subcellularLocation>
        <location evidence="2">Nucleus</location>
    </subcellularLocation>
</comment>
<organism evidence="9 10">
    <name type="scientific">Caerostris extrusa</name>
    <name type="common">Bark spider</name>
    <name type="synonym">Caerostris bankana</name>
    <dbReference type="NCBI Taxonomy" id="172846"/>
    <lineage>
        <taxon>Eukaryota</taxon>
        <taxon>Metazoa</taxon>
        <taxon>Ecdysozoa</taxon>
        <taxon>Arthropoda</taxon>
        <taxon>Chelicerata</taxon>
        <taxon>Arachnida</taxon>
        <taxon>Araneae</taxon>
        <taxon>Araneomorphae</taxon>
        <taxon>Entelegynae</taxon>
        <taxon>Araneoidea</taxon>
        <taxon>Araneidae</taxon>
        <taxon>Caerostris</taxon>
    </lineage>
</organism>
<dbReference type="PANTHER" id="PTHR22930:SF269">
    <property type="entry name" value="NUCLEASE HARBI1-LIKE PROTEIN"/>
    <property type="match status" value="1"/>
</dbReference>
<protein>
    <submittedName>
        <fullName evidence="9">Nuclease harbi1</fullName>
    </submittedName>
</protein>
<evidence type="ECO:0000313" key="10">
    <source>
        <dbReference type="Proteomes" id="UP001054945"/>
    </source>
</evidence>
<reference evidence="9 10" key="1">
    <citation type="submission" date="2021-06" db="EMBL/GenBank/DDBJ databases">
        <title>Caerostris extrusa draft genome.</title>
        <authorList>
            <person name="Kono N."/>
            <person name="Arakawa K."/>
        </authorList>
    </citation>
    <scope>NUCLEOTIDE SEQUENCE [LARGE SCALE GENOMIC DNA]</scope>
</reference>
<dbReference type="Proteomes" id="UP001054945">
    <property type="component" value="Unassembled WGS sequence"/>
</dbReference>
<evidence type="ECO:0000259" key="8">
    <source>
        <dbReference type="Pfam" id="PF13359"/>
    </source>
</evidence>
<evidence type="ECO:0000256" key="4">
    <source>
        <dbReference type="ARBA" id="ARBA00022722"/>
    </source>
</evidence>
<dbReference type="Pfam" id="PF13359">
    <property type="entry name" value="DDE_Tnp_4"/>
    <property type="match status" value="1"/>
</dbReference>
<gene>
    <name evidence="9" type="ORF">CEXT_135611</name>
</gene>
<evidence type="ECO:0000313" key="9">
    <source>
        <dbReference type="EMBL" id="GIY08398.1"/>
    </source>
</evidence>
<evidence type="ECO:0000256" key="6">
    <source>
        <dbReference type="ARBA" id="ARBA00022801"/>
    </source>
</evidence>
<keyword evidence="4" id="KW-0540">Nuclease</keyword>
<name>A0AAV4QFA2_CAEEX</name>
<keyword evidence="10" id="KW-1185">Reference proteome</keyword>
<comment type="similarity">
    <text evidence="3">Belongs to the HARBI1 family.</text>
</comment>
<keyword evidence="5" id="KW-0479">Metal-binding</keyword>
<proteinExistence type="inferred from homology"/>
<sequence>MTPAQFDHLLTLVGPIISKNNTNYRDSIQAKDRLALTLRFLASGDLMVSLSYQFRIGRSTVPPNTGSQYHYYKGTFSIILLASVDADYKFVLVDIGSEGHNSDGGVFRHSVISQAIECNQLNIPNSAALPSTKTVMPFVFVGDEAFPPQELFNAALPGNALSRERRIFNYRLSRARKCVENAFGIMTARFRIFRKPITASVETCKAIVAATVCLHNFLKLADDAMPPLKRRYCPPGFSDTLSPNGDTILGLWRQEKCALKTVGRFGSNMHTKSAGQLRENLCNISAVWGSWSGRTTMC</sequence>
<dbReference type="InterPro" id="IPR045249">
    <property type="entry name" value="HARBI1-like"/>
</dbReference>
<dbReference type="GO" id="GO:0046872">
    <property type="term" value="F:metal ion binding"/>
    <property type="evidence" value="ECO:0007669"/>
    <property type="project" value="UniProtKB-KW"/>
</dbReference>
<evidence type="ECO:0000256" key="1">
    <source>
        <dbReference type="ARBA" id="ARBA00001968"/>
    </source>
</evidence>
<comment type="caution">
    <text evidence="9">The sequence shown here is derived from an EMBL/GenBank/DDBJ whole genome shotgun (WGS) entry which is preliminary data.</text>
</comment>
<evidence type="ECO:0000256" key="5">
    <source>
        <dbReference type="ARBA" id="ARBA00022723"/>
    </source>
</evidence>
<feature type="domain" description="DDE Tnp4" evidence="8">
    <location>
        <begin position="54"/>
        <end position="216"/>
    </location>
</feature>
<dbReference type="GO" id="GO:0004518">
    <property type="term" value="F:nuclease activity"/>
    <property type="evidence" value="ECO:0007669"/>
    <property type="project" value="UniProtKB-KW"/>
</dbReference>
<evidence type="ECO:0000256" key="7">
    <source>
        <dbReference type="ARBA" id="ARBA00023242"/>
    </source>
</evidence>
<evidence type="ECO:0000256" key="2">
    <source>
        <dbReference type="ARBA" id="ARBA00004123"/>
    </source>
</evidence>
<dbReference type="InterPro" id="IPR027806">
    <property type="entry name" value="HARBI1_dom"/>
</dbReference>
<dbReference type="GO" id="GO:0016787">
    <property type="term" value="F:hydrolase activity"/>
    <property type="evidence" value="ECO:0007669"/>
    <property type="project" value="UniProtKB-KW"/>
</dbReference>
<dbReference type="PANTHER" id="PTHR22930">
    <property type="match status" value="1"/>
</dbReference>
<keyword evidence="6" id="KW-0378">Hydrolase</keyword>